<dbReference type="PANTHER" id="PTHR33540:SF2">
    <property type="entry name" value="TRNA THREONYLCARBAMOYLADENOSINE BIOSYNTHESIS PROTEIN TSAE"/>
    <property type="match status" value="1"/>
</dbReference>
<dbReference type="OrthoDB" id="9815896at2"/>
<sequence>MPAPVLLHTPEATLEWGRELAQTLAPGSIIALCGHLGAGKTQVTKGIVSGLGSTAAVTSPTFTLVHEYLDGRIPIFHFDLYRMDSPQQVLSVGWDDILDEPGIVIVEWADLFPDLLPPHTRWFQFTSLPTGVRQVMEGPLTAS</sequence>
<dbReference type="Pfam" id="PF02367">
    <property type="entry name" value="TsaE"/>
    <property type="match status" value="1"/>
</dbReference>
<keyword evidence="9" id="KW-0460">Magnesium</keyword>
<evidence type="ECO:0000256" key="9">
    <source>
        <dbReference type="ARBA" id="ARBA00022842"/>
    </source>
</evidence>
<dbReference type="RefSeq" id="WP_133797549.1">
    <property type="nucleotide sequence ID" value="NZ_SOCA01000018.1"/>
</dbReference>
<comment type="similarity">
    <text evidence="2">Belongs to the TsaE family.</text>
</comment>
<dbReference type="Gene3D" id="3.40.50.300">
    <property type="entry name" value="P-loop containing nucleotide triphosphate hydrolases"/>
    <property type="match status" value="1"/>
</dbReference>
<comment type="caution">
    <text evidence="11">The sequence shown here is derived from an EMBL/GenBank/DDBJ whole genome shotgun (WGS) entry which is preliminary data.</text>
</comment>
<dbReference type="InterPro" id="IPR027417">
    <property type="entry name" value="P-loop_NTPase"/>
</dbReference>
<dbReference type="InterPro" id="IPR003442">
    <property type="entry name" value="T6A_TsaE"/>
</dbReference>
<reference evidence="11 12" key="1">
    <citation type="submission" date="2019-03" db="EMBL/GenBank/DDBJ databases">
        <title>Genomic Encyclopedia of Archaeal and Bacterial Type Strains, Phase II (KMG-II): from individual species to whole genera.</title>
        <authorList>
            <person name="Goeker M."/>
        </authorList>
    </citation>
    <scope>NUCLEOTIDE SEQUENCE [LARGE SCALE GENOMIC DNA]</scope>
    <source>
        <strain evidence="11 12">ATCC 25309</strain>
    </source>
</reference>
<evidence type="ECO:0000256" key="2">
    <source>
        <dbReference type="ARBA" id="ARBA00007599"/>
    </source>
</evidence>
<evidence type="ECO:0000313" key="12">
    <source>
        <dbReference type="Proteomes" id="UP000295662"/>
    </source>
</evidence>
<name>A0A4R7RK46_9BACT</name>
<dbReference type="GO" id="GO:0002949">
    <property type="term" value="P:tRNA threonylcarbamoyladenosine modification"/>
    <property type="evidence" value="ECO:0007669"/>
    <property type="project" value="InterPro"/>
</dbReference>
<evidence type="ECO:0000256" key="7">
    <source>
        <dbReference type="ARBA" id="ARBA00022741"/>
    </source>
</evidence>
<keyword evidence="5" id="KW-0819">tRNA processing</keyword>
<protein>
    <recommendedName>
        <fullName evidence="3">tRNA threonylcarbamoyladenosine biosynthesis protein TsaE</fullName>
    </recommendedName>
    <alternativeName>
        <fullName evidence="10">t(6)A37 threonylcarbamoyladenosine biosynthesis protein TsaE</fullName>
    </alternativeName>
</protein>
<evidence type="ECO:0000256" key="5">
    <source>
        <dbReference type="ARBA" id="ARBA00022694"/>
    </source>
</evidence>
<keyword evidence="12" id="KW-1185">Reference proteome</keyword>
<dbReference type="GO" id="GO:0005737">
    <property type="term" value="C:cytoplasm"/>
    <property type="evidence" value="ECO:0007669"/>
    <property type="project" value="UniProtKB-SubCell"/>
</dbReference>
<dbReference type="PANTHER" id="PTHR33540">
    <property type="entry name" value="TRNA THREONYLCARBAMOYLADENOSINE BIOSYNTHESIS PROTEIN TSAE"/>
    <property type="match status" value="1"/>
</dbReference>
<keyword evidence="6" id="KW-0479">Metal-binding</keyword>
<evidence type="ECO:0000256" key="4">
    <source>
        <dbReference type="ARBA" id="ARBA00022490"/>
    </source>
</evidence>
<dbReference type="NCBIfam" id="TIGR00150">
    <property type="entry name" value="T6A_YjeE"/>
    <property type="match status" value="1"/>
</dbReference>
<dbReference type="EMBL" id="SOCA01000018">
    <property type="protein sequence ID" value="TDU62557.1"/>
    <property type="molecule type" value="Genomic_DNA"/>
</dbReference>
<evidence type="ECO:0000256" key="3">
    <source>
        <dbReference type="ARBA" id="ARBA00019010"/>
    </source>
</evidence>
<evidence type="ECO:0000256" key="8">
    <source>
        <dbReference type="ARBA" id="ARBA00022840"/>
    </source>
</evidence>
<dbReference type="Proteomes" id="UP000295662">
    <property type="component" value="Unassembled WGS sequence"/>
</dbReference>
<comment type="subcellular location">
    <subcellularLocation>
        <location evidence="1">Cytoplasm</location>
    </subcellularLocation>
</comment>
<evidence type="ECO:0000256" key="10">
    <source>
        <dbReference type="ARBA" id="ARBA00032441"/>
    </source>
</evidence>
<evidence type="ECO:0000256" key="1">
    <source>
        <dbReference type="ARBA" id="ARBA00004496"/>
    </source>
</evidence>
<dbReference type="AlphaFoldDB" id="A0A4R7RK46"/>
<dbReference type="SUPFAM" id="SSF52540">
    <property type="entry name" value="P-loop containing nucleoside triphosphate hydrolases"/>
    <property type="match status" value="1"/>
</dbReference>
<dbReference type="GO" id="GO:0005524">
    <property type="term" value="F:ATP binding"/>
    <property type="evidence" value="ECO:0007669"/>
    <property type="project" value="UniProtKB-KW"/>
</dbReference>
<keyword evidence="8" id="KW-0067">ATP-binding</keyword>
<gene>
    <name evidence="11" type="ORF">EI77_04600</name>
</gene>
<organism evidence="11 12">
    <name type="scientific">Prosthecobacter fusiformis</name>
    <dbReference type="NCBI Taxonomy" id="48464"/>
    <lineage>
        <taxon>Bacteria</taxon>
        <taxon>Pseudomonadati</taxon>
        <taxon>Verrucomicrobiota</taxon>
        <taxon>Verrucomicrobiia</taxon>
        <taxon>Verrucomicrobiales</taxon>
        <taxon>Verrucomicrobiaceae</taxon>
        <taxon>Prosthecobacter</taxon>
    </lineage>
</organism>
<evidence type="ECO:0000256" key="6">
    <source>
        <dbReference type="ARBA" id="ARBA00022723"/>
    </source>
</evidence>
<accession>A0A4R7RK46</accession>
<keyword evidence="4" id="KW-0963">Cytoplasm</keyword>
<evidence type="ECO:0000313" key="11">
    <source>
        <dbReference type="EMBL" id="TDU62557.1"/>
    </source>
</evidence>
<keyword evidence="7" id="KW-0547">Nucleotide-binding</keyword>
<proteinExistence type="inferred from homology"/>
<dbReference type="GO" id="GO:0046872">
    <property type="term" value="F:metal ion binding"/>
    <property type="evidence" value="ECO:0007669"/>
    <property type="project" value="UniProtKB-KW"/>
</dbReference>